<evidence type="ECO:0000313" key="2">
    <source>
        <dbReference type="Proteomes" id="UP000054337"/>
    </source>
</evidence>
<name>W7EL48_BIPV3</name>
<evidence type="ECO:0000313" key="1">
    <source>
        <dbReference type="EMBL" id="EUN25017.1"/>
    </source>
</evidence>
<feature type="non-terminal residue" evidence="1">
    <location>
        <position position="1"/>
    </location>
</feature>
<sequence length="85" mass="9232">NWRWRNRPMLRVRSGGVAQTDGGAWTRRVSYPRQPSRGGAGGVEDATQVAATQTSSLGCCSGWQMAQCLAATPSCKHAIMLRLRV</sequence>
<dbReference type="EMBL" id="KI968758">
    <property type="protein sequence ID" value="EUN25017.1"/>
    <property type="molecule type" value="Genomic_DNA"/>
</dbReference>
<keyword evidence="2" id="KW-1185">Reference proteome</keyword>
<gene>
    <name evidence="1" type="ORF">COCVIDRAFT_104607</name>
</gene>
<proteinExistence type="predicted"/>
<organism evidence="1 2">
    <name type="scientific">Bipolaris victoriae (strain FI3)</name>
    <name type="common">Victoria blight of oats agent</name>
    <name type="synonym">Cochliobolus victoriae</name>
    <dbReference type="NCBI Taxonomy" id="930091"/>
    <lineage>
        <taxon>Eukaryota</taxon>
        <taxon>Fungi</taxon>
        <taxon>Dikarya</taxon>
        <taxon>Ascomycota</taxon>
        <taxon>Pezizomycotina</taxon>
        <taxon>Dothideomycetes</taxon>
        <taxon>Pleosporomycetidae</taxon>
        <taxon>Pleosporales</taxon>
        <taxon>Pleosporineae</taxon>
        <taxon>Pleosporaceae</taxon>
        <taxon>Bipolaris</taxon>
    </lineage>
</organism>
<dbReference type="RefSeq" id="XP_014554591.1">
    <property type="nucleotide sequence ID" value="XM_014699105.1"/>
</dbReference>
<dbReference type="HOGENOM" id="CLU_2518542_0_0_1"/>
<accession>W7EL48</accession>
<dbReference type="Proteomes" id="UP000054337">
    <property type="component" value="Unassembled WGS sequence"/>
</dbReference>
<protein>
    <submittedName>
        <fullName evidence="1">Uncharacterized protein</fullName>
    </submittedName>
</protein>
<dbReference type="GeneID" id="26248738"/>
<reference evidence="1 2" key="1">
    <citation type="journal article" date="2013" name="PLoS Genet.">
        <title>Comparative genome structure, secondary metabolite, and effector coding capacity across Cochliobolus pathogens.</title>
        <authorList>
            <person name="Condon B.J."/>
            <person name="Leng Y."/>
            <person name="Wu D."/>
            <person name="Bushley K.E."/>
            <person name="Ohm R.A."/>
            <person name="Otillar R."/>
            <person name="Martin J."/>
            <person name="Schackwitz W."/>
            <person name="Grimwood J."/>
            <person name="MohdZainudin N."/>
            <person name="Xue C."/>
            <person name="Wang R."/>
            <person name="Manning V.A."/>
            <person name="Dhillon B."/>
            <person name="Tu Z.J."/>
            <person name="Steffenson B.J."/>
            <person name="Salamov A."/>
            <person name="Sun H."/>
            <person name="Lowry S."/>
            <person name="LaButti K."/>
            <person name="Han J."/>
            <person name="Copeland A."/>
            <person name="Lindquist E."/>
            <person name="Barry K."/>
            <person name="Schmutz J."/>
            <person name="Baker S.E."/>
            <person name="Ciuffetti L.M."/>
            <person name="Grigoriev I.V."/>
            <person name="Zhong S."/>
            <person name="Turgeon B.G."/>
        </authorList>
    </citation>
    <scope>NUCLEOTIDE SEQUENCE [LARGE SCALE GENOMIC DNA]</scope>
    <source>
        <strain evidence="1 2">FI3</strain>
    </source>
</reference>
<dbReference type="AlphaFoldDB" id="W7EL48"/>